<keyword evidence="3 6" id="KW-0479">Metal-binding</keyword>
<comment type="cofactor">
    <cofactor evidence="1 6">
        <name>Zn(2+)</name>
        <dbReference type="ChEBI" id="CHEBI:29105"/>
    </cofactor>
</comment>
<dbReference type="AlphaFoldDB" id="A0A1F7ZNN6"/>
<dbReference type="Gene3D" id="3.40.50.720">
    <property type="entry name" value="NAD(P)-binding Rossmann-like Domain"/>
    <property type="match status" value="1"/>
</dbReference>
<protein>
    <recommendedName>
        <fullName evidence="8">Enoyl reductase (ER) domain-containing protein</fullName>
    </recommendedName>
</protein>
<sequence length="376" mass="40230">MSTPRRSITALQYYGREDLRLEHRVDLMMSAFKSHTAGSAAPTSTNIWEARYSPKPGDQNPWTGEKLPVTLGHEMSGVVIQVGSNVHNIPVGSKVAVSPALDDRHYDMEPCTTCAMGKRNICKRFSSYGFSAPGGGFATEIVVRALNCVVLPDAVSLQVGALVEPLAVAWHCIRTSGFRKGQKVLLLGAGPIGLAILMLLRVWGARCAVVSEVTPSRKLLAKQFGADVVVDPLEGSESSDPVLSAVHQAVGESGVDVAFDATGLQTTLDTAIAATRPGGTIFNVAIHEKPLQVNLNDLGCFEKQLTGGMCYTMEDFTGVLKALESGNLPAHKMITSIVPLEQVIEKGFHELIHSKASHVKILVQPQSRVGEVTANL</sequence>
<keyword evidence="7" id="KW-0812">Transmembrane</keyword>
<dbReference type="InterPro" id="IPR011032">
    <property type="entry name" value="GroES-like_sf"/>
</dbReference>
<dbReference type="PANTHER" id="PTHR43161">
    <property type="entry name" value="SORBITOL DEHYDROGENASE"/>
    <property type="match status" value="1"/>
</dbReference>
<dbReference type="Gene3D" id="3.90.180.10">
    <property type="entry name" value="Medium-chain alcohol dehydrogenases, catalytic domain"/>
    <property type="match status" value="1"/>
</dbReference>
<dbReference type="InterPro" id="IPR013149">
    <property type="entry name" value="ADH-like_C"/>
</dbReference>
<dbReference type="GO" id="GO:0034079">
    <property type="term" value="P:butanediol biosynthetic process"/>
    <property type="evidence" value="ECO:0007669"/>
    <property type="project" value="TreeGrafter"/>
</dbReference>
<comment type="similarity">
    <text evidence="2 6">Belongs to the zinc-containing alcohol dehydrogenase family.</text>
</comment>
<evidence type="ECO:0000256" key="2">
    <source>
        <dbReference type="ARBA" id="ARBA00008072"/>
    </source>
</evidence>
<name>A0A1F7ZNN6_9EURO</name>
<dbReference type="SUPFAM" id="SSF51735">
    <property type="entry name" value="NAD(P)-binding Rossmann-fold domains"/>
    <property type="match status" value="1"/>
</dbReference>
<gene>
    <name evidence="9" type="ORF">ABOM_010236</name>
</gene>
<dbReference type="InterPro" id="IPR013154">
    <property type="entry name" value="ADH-like_N"/>
</dbReference>
<dbReference type="Pfam" id="PF08240">
    <property type="entry name" value="ADH_N"/>
    <property type="match status" value="1"/>
</dbReference>
<comment type="caution">
    <text evidence="9">The sequence shown here is derived from an EMBL/GenBank/DDBJ whole genome shotgun (WGS) entry which is preliminary data.</text>
</comment>
<proteinExistence type="inferred from homology"/>
<dbReference type="OrthoDB" id="3941538at2759"/>
<evidence type="ECO:0000256" key="3">
    <source>
        <dbReference type="ARBA" id="ARBA00022723"/>
    </source>
</evidence>
<dbReference type="InterPro" id="IPR036291">
    <property type="entry name" value="NAD(P)-bd_dom_sf"/>
</dbReference>
<dbReference type="PANTHER" id="PTHR43161:SF23">
    <property type="entry name" value="(R,R)-BUTANEDIOL DEHYDROGENASE-RELATED"/>
    <property type="match status" value="1"/>
</dbReference>
<evidence type="ECO:0000256" key="6">
    <source>
        <dbReference type="RuleBase" id="RU361277"/>
    </source>
</evidence>
<dbReference type="SUPFAM" id="SSF50129">
    <property type="entry name" value="GroES-like"/>
    <property type="match status" value="1"/>
</dbReference>
<dbReference type="InterPro" id="IPR002328">
    <property type="entry name" value="ADH_Zn_CS"/>
</dbReference>
<keyword evidence="7" id="KW-0472">Membrane</keyword>
<feature type="transmembrane region" description="Helical" evidence="7">
    <location>
        <begin position="184"/>
        <end position="204"/>
    </location>
</feature>
<dbReference type="EMBL" id="LYCR01000122">
    <property type="protein sequence ID" value="OGM41053.1"/>
    <property type="molecule type" value="Genomic_DNA"/>
</dbReference>
<dbReference type="GO" id="GO:0005737">
    <property type="term" value="C:cytoplasm"/>
    <property type="evidence" value="ECO:0007669"/>
    <property type="project" value="TreeGrafter"/>
</dbReference>
<organism evidence="9 10">
    <name type="scientific">Aspergillus bombycis</name>
    <dbReference type="NCBI Taxonomy" id="109264"/>
    <lineage>
        <taxon>Eukaryota</taxon>
        <taxon>Fungi</taxon>
        <taxon>Dikarya</taxon>
        <taxon>Ascomycota</taxon>
        <taxon>Pezizomycotina</taxon>
        <taxon>Eurotiomycetes</taxon>
        <taxon>Eurotiomycetidae</taxon>
        <taxon>Eurotiales</taxon>
        <taxon>Aspergillaceae</taxon>
        <taxon>Aspergillus</taxon>
    </lineage>
</organism>
<feature type="domain" description="Enoyl reductase (ER)" evidence="8">
    <location>
        <begin position="6"/>
        <end position="363"/>
    </location>
</feature>
<dbReference type="CDD" id="cd08233">
    <property type="entry name" value="butanediol_DH_like"/>
    <property type="match status" value="1"/>
</dbReference>
<accession>A0A1F7ZNN6</accession>
<evidence type="ECO:0000313" key="10">
    <source>
        <dbReference type="Proteomes" id="UP000179179"/>
    </source>
</evidence>
<dbReference type="STRING" id="109264.A0A1F7ZNN6"/>
<evidence type="ECO:0000256" key="7">
    <source>
        <dbReference type="SAM" id="Phobius"/>
    </source>
</evidence>
<keyword evidence="10" id="KW-1185">Reference proteome</keyword>
<dbReference type="RefSeq" id="XP_022384770.1">
    <property type="nucleotide sequence ID" value="XM_022537364.1"/>
</dbReference>
<evidence type="ECO:0000256" key="5">
    <source>
        <dbReference type="ARBA" id="ARBA00023002"/>
    </source>
</evidence>
<evidence type="ECO:0000313" key="9">
    <source>
        <dbReference type="EMBL" id="OGM41053.1"/>
    </source>
</evidence>
<dbReference type="GO" id="GO:0008270">
    <property type="term" value="F:zinc ion binding"/>
    <property type="evidence" value="ECO:0007669"/>
    <property type="project" value="InterPro"/>
</dbReference>
<evidence type="ECO:0000259" key="8">
    <source>
        <dbReference type="SMART" id="SM00829"/>
    </source>
</evidence>
<dbReference type="PROSITE" id="PS00059">
    <property type="entry name" value="ADH_ZINC"/>
    <property type="match status" value="1"/>
</dbReference>
<dbReference type="Proteomes" id="UP000179179">
    <property type="component" value="Unassembled WGS sequence"/>
</dbReference>
<dbReference type="InterPro" id="IPR020843">
    <property type="entry name" value="ER"/>
</dbReference>
<evidence type="ECO:0000256" key="1">
    <source>
        <dbReference type="ARBA" id="ARBA00001947"/>
    </source>
</evidence>
<dbReference type="GeneID" id="34453626"/>
<keyword evidence="5" id="KW-0560">Oxidoreductase</keyword>
<evidence type="ECO:0000256" key="4">
    <source>
        <dbReference type="ARBA" id="ARBA00022833"/>
    </source>
</evidence>
<keyword evidence="7" id="KW-1133">Transmembrane helix</keyword>
<dbReference type="SMART" id="SM00829">
    <property type="entry name" value="PKS_ER"/>
    <property type="match status" value="1"/>
</dbReference>
<keyword evidence="4 6" id="KW-0862">Zinc</keyword>
<reference evidence="9 10" key="1">
    <citation type="journal article" date="2016" name="Genome Biol. Evol.">
        <title>Draft genome sequence of an aflatoxigenic Aspergillus species, A. bombycis.</title>
        <authorList>
            <person name="Moore G.G."/>
            <person name="Mack B.M."/>
            <person name="Beltz S.B."/>
            <person name="Gilbert M.K."/>
        </authorList>
    </citation>
    <scope>NUCLEOTIDE SEQUENCE [LARGE SCALE GENOMIC DNA]</scope>
    <source>
        <strain evidence="10">NRRL 26010</strain>
    </source>
</reference>
<dbReference type="GO" id="GO:0000721">
    <property type="term" value="F:(R,R)-butanediol dehydrogenase activity"/>
    <property type="evidence" value="ECO:0007669"/>
    <property type="project" value="TreeGrafter"/>
</dbReference>
<dbReference type="Pfam" id="PF00107">
    <property type="entry name" value="ADH_zinc_N"/>
    <property type="match status" value="1"/>
</dbReference>